<dbReference type="Proteomes" id="UP001159363">
    <property type="component" value="Chromosome 12"/>
</dbReference>
<evidence type="ECO:0000256" key="1">
    <source>
        <dbReference type="SAM" id="MobiDB-lite"/>
    </source>
</evidence>
<reference evidence="3 4" key="1">
    <citation type="submission" date="2023-02" db="EMBL/GenBank/DDBJ databases">
        <title>LHISI_Scaffold_Assembly.</title>
        <authorList>
            <person name="Stuart O.P."/>
            <person name="Cleave R."/>
            <person name="Magrath M.J.L."/>
            <person name="Mikheyev A.S."/>
        </authorList>
    </citation>
    <scope>NUCLEOTIDE SEQUENCE [LARGE SCALE GENOMIC DNA]</scope>
    <source>
        <strain evidence="3">Daus_M_001</strain>
        <tissue evidence="3">Leg muscle</tissue>
    </source>
</reference>
<keyword evidence="4" id="KW-1185">Reference proteome</keyword>
<feature type="compositionally biased region" description="Low complexity" evidence="1">
    <location>
        <begin position="251"/>
        <end position="266"/>
    </location>
</feature>
<feature type="compositionally biased region" description="Basic and acidic residues" evidence="1">
    <location>
        <begin position="280"/>
        <end position="295"/>
    </location>
</feature>
<organism evidence="3 4">
    <name type="scientific">Dryococelus australis</name>
    <dbReference type="NCBI Taxonomy" id="614101"/>
    <lineage>
        <taxon>Eukaryota</taxon>
        <taxon>Metazoa</taxon>
        <taxon>Ecdysozoa</taxon>
        <taxon>Arthropoda</taxon>
        <taxon>Hexapoda</taxon>
        <taxon>Insecta</taxon>
        <taxon>Pterygota</taxon>
        <taxon>Neoptera</taxon>
        <taxon>Polyneoptera</taxon>
        <taxon>Phasmatodea</taxon>
        <taxon>Verophasmatodea</taxon>
        <taxon>Anareolatae</taxon>
        <taxon>Phasmatidae</taxon>
        <taxon>Eurycanthinae</taxon>
        <taxon>Dryococelus</taxon>
    </lineage>
</organism>
<feature type="region of interest" description="Disordered" evidence="1">
    <location>
        <begin position="65"/>
        <end position="90"/>
    </location>
</feature>
<protein>
    <submittedName>
        <fullName evidence="3">Uncharacterized protein</fullName>
    </submittedName>
</protein>
<evidence type="ECO:0000313" key="4">
    <source>
        <dbReference type="Proteomes" id="UP001159363"/>
    </source>
</evidence>
<feature type="region of interest" description="Disordered" evidence="1">
    <location>
        <begin position="243"/>
        <end position="266"/>
    </location>
</feature>
<comment type="caution">
    <text evidence="3">The sequence shown here is derived from an EMBL/GenBank/DDBJ whole genome shotgun (WGS) entry which is preliminary data.</text>
</comment>
<feature type="chain" id="PRO_5046501662" evidence="2">
    <location>
        <begin position="34"/>
        <end position="810"/>
    </location>
</feature>
<name>A0ABQ9GG65_9NEOP</name>
<keyword evidence="2" id="KW-0732">Signal</keyword>
<feature type="compositionally biased region" description="Basic and acidic residues" evidence="1">
    <location>
        <begin position="326"/>
        <end position="340"/>
    </location>
</feature>
<sequence>MTSAVSLTLASWLAVRVIDRCWLLLFSPPLGATLGTSQPFVLSIQQTTQHPAVIDSGHCSSTLCPKEDAGDQQPASHLEQTPRRNFKTPGKAVQKASSFTEYKYQVVVGNHHAARKGCRVTNTATDGICHVRTEECTHPALFKFKAPRGRHINRRSSSRQSRCLRPTLLEDYKAVPIARAILFLSYTLSQHNFPPAGAKRGSEHFPRQWPKTLEGASTSGREELTALGVSHVVIQMSQIQPPASRFSTGRPPSCHSASPPSHFSSNHCQATVWRNVGGAEGRDTKREGERKEREQASWAGTGRLEVIQSGTDGEKQENGSGGGLMDGRRDPRECDREEQGTRSGRNTTVQIPFRKKSRGDTHVTAAAVAILYTVSDSWRTVYQTTTSEDNSDPTSTHSQPAVSTSVEIAVPPTLANWIELPVWSLPDFRMWESCRTMLLVHWFSQGSPVSPALSFWRCSTLTSLHPHWLSRSQFWCGRRVSVCHVIGMPTPVVQTVGAPLVWSAGDFGFKFHSLAPRDKNSNVLYVGNMTNDEDGLWIIAQYSCFLHQCIMSPPSLITSVIEDGQEQHVLSSTYGWQTCFQCSLTGNGQRQQEQMNFSIVSNVLAHRRSMTTLVAASVNTPPPFYITGMLLPQRGGRSVPCEGPWPPSYQLACGGEEKLTPSPSTPFKHTLCCKASILLQDSQGSAWELFCTIGFLLLLLSIGSAMSPTAKSKQRNFPAARSSLRYPKIPDTCLNRGLSGLIPDVDASISPRPSLAVFLPCLPSVGRETIATMYLLKALLTALPNILVLLANELFSYNVQYCFLSRMRTA</sequence>
<feature type="signal peptide" evidence="2">
    <location>
        <begin position="1"/>
        <end position="33"/>
    </location>
</feature>
<gene>
    <name evidence="3" type="ORF">PR048_029456</name>
</gene>
<evidence type="ECO:0000256" key="2">
    <source>
        <dbReference type="SAM" id="SignalP"/>
    </source>
</evidence>
<accession>A0ABQ9GG65</accession>
<proteinExistence type="predicted"/>
<evidence type="ECO:0000313" key="3">
    <source>
        <dbReference type="EMBL" id="KAJ8870434.1"/>
    </source>
</evidence>
<dbReference type="EMBL" id="JARBHB010000013">
    <property type="protein sequence ID" value="KAJ8870434.1"/>
    <property type="molecule type" value="Genomic_DNA"/>
</dbReference>
<feature type="region of interest" description="Disordered" evidence="1">
    <location>
        <begin position="278"/>
        <end position="349"/>
    </location>
</feature>